<dbReference type="Proteomes" id="UP000233786">
    <property type="component" value="Unassembled WGS sequence"/>
</dbReference>
<keyword evidence="2" id="KW-1185">Reference proteome</keyword>
<comment type="caution">
    <text evidence="1">The sequence shown here is derived from an EMBL/GenBank/DDBJ whole genome shotgun (WGS) entry which is preliminary data.</text>
</comment>
<reference evidence="1" key="1">
    <citation type="submission" date="2017-12" db="EMBL/GenBank/DDBJ databases">
        <title>Sequencing the genomes of 1000 Actinobacteria strains.</title>
        <authorList>
            <person name="Klenk H.-P."/>
        </authorList>
    </citation>
    <scope>NUCLEOTIDE SEQUENCE [LARGE SCALE GENOMIC DNA]</scope>
    <source>
        <strain evidence="1">DSM 44228</strain>
    </source>
</reference>
<organism evidence="1 2">
    <name type="scientific">Saccharopolyspora spinosa</name>
    <dbReference type="NCBI Taxonomy" id="60894"/>
    <lineage>
        <taxon>Bacteria</taxon>
        <taxon>Bacillati</taxon>
        <taxon>Actinomycetota</taxon>
        <taxon>Actinomycetes</taxon>
        <taxon>Pseudonocardiales</taxon>
        <taxon>Pseudonocardiaceae</taxon>
        <taxon>Saccharopolyspora</taxon>
    </lineage>
</organism>
<dbReference type="AlphaFoldDB" id="A0A2N3Y4T9"/>
<dbReference type="EMBL" id="PJNB01000001">
    <property type="protein sequence ID" value="PKW17946.1"/>
    <property type="molecule type" value="Genomic_DNA"/>
</dbReference>
<sequence length="87" mass="9710">MTCTGVGKHPADRTTDGYVTAWSGDLGWDLPPDMRTMLLPLPAIPPFDDPVEAAKDPNFLRIVLHALKRMKTRPDVEDRDILRGTEP</sequence>
<evidence type="ECO:0000313" key="1">
    <source>
        <dbReference type="EMBL" id="PKW17946.1"/>
    </source>
</evidence>
<evidence type="ECO:0000313" key="2">
    <source>
        <dbReference type="Proteomes" id="UP000233786"/>
    </source>
</evidence>
<protein>
    <submittedName>
        <fullName evidence="1">Uncharacterized protein</fullName>
    </submittedName>
</protein>
<proteinExistence type="predicted"/>
<gene>
    <name evidence="1" type="ORF">A8926_5982</name>
</gene>
<accession>A0A2N3Y4T9</accession>
<name>A0A2N3Y4T9_SACSN</name>